<dbReference type="GO" id="GO:0005886">
    <property type="term" value="C:plasma membrane"/>
    <property type="evidence" value="ECO:0007669"/>
    <property type="project" value="TreeGrafter"/>
</dbReference>
<dbReference type="InterPro" id="IPR020846">
    <property type="entry name" value="MFS_dom"/>
</dbReference>
<proteinExistence type="predicted"/>
<dbReference type="PANTHER" id="PTHR23508:SF10">
    <property type="entry name" value="CARBOXYLIC ACID TRANSPORTER PROTEIN HOMOLOG"/>
    <property type="match status" value="1"/>
</dbReference>
<dbReference type="Gene3D" id="1.20.1250.20">
    <property type="entry name" value="MFS general substrate transporter like domains"/>
    <property type="match status" value="1"/>
</dbReference>
<dbReference type="PATRIC" id="fig|1257043.3.peg.2246"/>
<evidence type="ECO:0000256" key="2">
    <source>
        <dbReference type="ARBA" id="ARBA00022692"/>
    </source>
</evidence>
<feature type="transmembrane region" description="Helical" evidence="5">
    <location>
        <begin position="181"/>
        <end position="205"/>
    </location>
</feature>
<feature type="transmembrane region" description="Helical" evidence="5">
    <location>
        <begin position="337"/>
        <end position="356"/>
    </location>
</feature>
<sequence>MVLFRLVMDHQSVFKNIQYLKVQQIHLNEIGGNMKMEVLGFEKDTVIQTPKKVWMTAFIFCFLVLLCDGADIGILAFTLTSLKAEFGLTSVQAGALGSWSIFGMAIGGLIGGWASDRFGRVRVIVIATAMFAILSACTGLAQSYEQIVILRTITCLGLGSLYIACNTLMSELVPTKYRTTVLATLMTGYTLGSLVITALSGWIIPEFGWRMLYFITIIPIVFSILMFFLVPEPASWKKARALKLANPQAGKAQKLENPYVALFKDKQHGKMLMLWTFSSGFLLFGYFGVSNWLPSYLEAELGIKFKEMAIYMIGTFLTMMFAKVIAGFVADRIGRRIVFAFGTMGTALFIPVVVYFHTAENIGWLMLIFGFLYGIPYAINATYLTESFPTSIRGTAVGGAFNIGRIGAIFAPIAIGYLATHNSIGAGLLLMGVAYFLCGLIPTLFIKDRLYDPQKAE</sequence>
<comment type="caution">
    <text evidence="7">The sequence shown here is derived from an EMBL/GenBank/DDBJ whole genome shotgun (WGS) entry which is preliminary data.</text>
</comment>
<dbReference type="Pfam" id="PF07690">
    <property type="entry name" value="MFS_1"/>
    <property type="match status" value="1"/>
</dbReference>
<dbReference type="InterPro" id="IPR005829">
    <property type="entry name" value="Sugar_transporter_CS"/>
</dbReference>
<evidence type="ECO:0000313" key="7">
    <source>
        <dbReference type="EMBL" id="ENV78883.1"/>
    </source>
</evidence>
<keyword evidence="4 5" id="KW-0472">Membrane</keyword>
<feature type="transmembrane region" description="Helical" evidence="5">
    <location>
        <begin position="424"/>
        <end position="446"/>
    </location>
</feature>
<name>N9DEE1_9GAMM</name>
<feature type="transmembrane region" description="Helical" evidence="5">
    <location>
        <begin position="91"/>
        <end position="114"/>
    </location>
</feature>
<dbReference type="PROSITE" id="PS00217">
    <property type="entry name" value="SUGAR_TRANSPORT_2"/>
    <property type="match status" value="1"/>
</dbReference>
<keyword evidence="2 5" id="KW-0812">Transmembrane</keyword>
<comment type="subcellular location">
    <subcellularLocation>
        <location evidence="1">Membrane</location>
        <topology evidence="1">Multi-pass membrane protein</topology>
    </subcellularLocation>
</comment>
<accession>N9DEE1</accession>
<reference evidence="7 8" key="1">
    <citation type="submission" date="2013-02" db="EMBL/GenBank/DDBJ databases">
        <title>The Genome Sequence of Acinetobacter ursingii NIPH ANC_3649.</title>
        <authorList>
            <consortium name="The Broad Institute Genome Sequencing Platform"/>
            <consortium name="The Broad Institute Genome Sequencing Center for Infectious Disease"/>
            <person name="Cerqueira G."/>
            <person name="Feldgarden M."/>
            <person name="Courvalin P."/>
            <person name="Perichon B."/>
            <person name="Grillot-Courvalin C."/>
            <person name="Clermont D."/>
            <person name="Rocha E."/>
            <person name="Yoon E.-J."/>
            <person name="Nemec A."/>
            <person name="Walker B."/>
            <person name="Young S.K."/>
            <person name="Zeng Q."/>
            <person name="Gargeya S."/>
            <person name="Fitzgerald M."/>
            <person name="Haas B."/>
            <person name="Abouelleil A."/>
            <person name="Alvarado L."/>
            <person name="Arachchi H.M."/>
            <person name="Berlin A.M."/>
            <person name="Chapman S.B."/>
            <person name="Dewar J."/>
            <person name="Goldberg J."/>
            <person name="Griggs A."/>
            <person name="Gujja S."/>
            <person name="Hansen M."/>
            <person name="Howarth C."/>
            <person name="Imamovic A."/>
            <person name="Larimer J."/>
            <person name="McCowan C."/>
            <person name="Murphy C."/>
            <person name="Neiman D."/>
            <person name="Pearson M."/>
            <person name="Priest M."/>
            <person name="Roberts A."/>
            <person name="Saif S."/>
            <person name="Shea T."/>
            <person name="Sisk P."/>
            <person name="Sykes S."/>
            <person name="Wortman J."/>
            <person name="Nusbaum C."/>
            <person name="Birren B."/>
        </authorList>
    </citation>
    <scope>NUCLEOTIDE SEQUENCE [LARGE SCALE GENOMIC DNA]</scope>
    <source>
        <strain evidence="7 8">ANC 3649</strain>
    </source>
</reference>
<keyword evidence="3 5" id="KW-1133">Transmembrane helix</keyword>
<feature type="transmembrane region" description="Helical" evidence="5">
    <location>
        <begin position="309"/>
        <end position="330"/>
    </location>
</feature>
<dbReference type="SUPFAM" id="SSF103473">
    <property type="entry name" value="MFS general substrate transporter"/>
    <property type="match status" value="1"/>
</dbReference>
<evidence type="ECO:0000256" key="4">
    <source>
        <dbReference type="ARBA" id="ARBA00023136"/>
    </source>
</evidence>
<feature type="domain" description="Major facilitator superfamily (MFS) profile" evidence="6">
    <location>
        <begin position="57"/>
        <end position="451"/>
    </location>
</feature>
<dbReference type="PROSITE" id="PS50850">
    <property type="entry name" value="MFS"/>
    <property type="match status" value="1"/>
</dbReference>
<feature type="transmembrane region" description="Helical" evidence="5">
    <location>
        <begin position="147"/>
        <end position="169"/>
    </location>
</feature>
<dbReference type="InterPro" id="IPR011701">
    <property type="entry name" value="MFS"/>
</dbReference>
<feature type="transmembrane region" description="Helical" evidence="5">
    <location>
        <begin position="121"/>
        <end position="141"/>
    </location>
</feature>
<organism evidence="7 8">
    <name type="scientific">Acinetobacter ursingii ANC 3649</name>
    <dbReference type="NCBI Taxonomy" id="1257043"/>
    <lineage>
        <taxon>Bacteria</taxon>
        <taxon>Pseudomonadati</taxon>
        <taxon>Pseudomonadota</taxon>
        <taxon>Gammaproteobacteria</taxon>
        <taxon>Moraxellales</taxon>
        <taxon>Moraxellaceae</taxon>
        <taxon>Acinetobacter</taxon>
    </lineage>
</organism>
<feature type="transmembrane region" description="Helical" evidence="5">
    <location>
        <begin position="362"/>
        <end position="384"/>
    </location>
</feature>
<feature type="transmembrane region" description="Helical" evidence="5">
    <location>
        <begin position="396"/>
        <end position="418"/>
    </location>
</feature>
<evidence type="ECO:0000256" key="3">
    <source>
        <dbReference type="ARBA" id="ARBA00022989"/>
    </source>
</evidence>
<feature type="transmembrane region" description="Helical" evidence="5">
    <location>
        <begin position="53"/>
        <end position="79"/>
    </location>
</feature>
<gene>
    <name evidence="7" type="ORF">F942_02305</name>
</gene>
<dbReference type="HOGENOM" id="CLU_001265_46_7_6"/>
<dbReference type="PANTHER" id="PTHR23508">
    <property type="entry name" value="CARBOXYLIC ACID TRANSPORTER PROTEIN HOMOLOG"/>
    <property type="match status" value="1"/>
</dbReference>
<dbReference type="Proteomes" id="UP000013276">
    <property type="component" value="Unassembled WGS sequence"/>
</dbReference>
<dbReference type="AlphaFoldDB" id="N9DEE1"/>
<evidence type="ECO:0000259" key="6">
    <source>
        <dbReference type="PROSITE" id="PS50850"/>
    </source>
</evidence>
<feature type="transmembrane region" description="Helical" evidence="5">
    <location>
        <begin position="272"/>
        <end position="289"/>
    </location>
</feature>
<protein>
    <recommendedName>
        <fullName evidence="6">Major facilitator superfamily (MFS) profile domain-containing protein</fullName>
    </recommendedName>
</protein>
<evidence type="ECO:0000313" key="8">
    <source>
        <dbReference type="Proteomes" id="UP000013276"/>
    </source>
</evidence>
<feature type="transmembrane region" description="Helical" evidence="5">
    <location>
        <begin position="211"/>
        <end position="230"/>
    </location>
</feature>
<dbReference type="PROSITE" id="PS00216">
    <property type="entry name" value="SUGAR_TRANSPORT_1"/>
    <property type="match status" value="1"/>
</dbReference>
<evidence type="ECO:0000256" key="5">
    <source>
        <dbReference type="SAM" id="Phobius"/>
    </source>
</evidence>
<dbReference type="EMBL" id="APQC01000016">
    <property type="protein sequence ID" value="ENV78883.1"/>
    <property type="molecule type" value="Genomic_DNA"/>
</dbReference>
<evidence type="ECO:0000256" key="1">
    <source>
        <dbReference type="ARBA" id="ARBA00004141"/>
    </source>
</evidence>
<dbReference type="GO" id="GO:0046943">
    <property type="term" value="F:carboxylic acid transmembrane transporter activity"/>
    <property type="evidence" value="ECO:0007669"/>
    <property type="project" value="TreeGrafter"/>
</dbReference>
<dbReference type="InterPro" id="IPR036259">
    <property type="entry name" value="MFS_trans_sf"/>
</dbReference>
<keyword evidence="8" id="KW-1185">Reference proteome</keyword>